<dbReference type="EMBL" id="CAXLJM020000058">
    <property type="protein sequence ID" value="CAL8119312.1"/>
    <property type="molecule type" value="Genomic_DNA"/>
</dbReference>
<feature type="compositionally biased region" description="Basic and acidic residues" evidence="2">
    <location>
        <begin position="1"/>
        <end position="27"/>
    </location>
</feature>
<feature type="coiled-coil region" evidence="1">
    <location>
        <begin position="112"/>
        <end position="173"/>
    </location>
</feature>
<feature type="region of interest" description="Disordered" evidence="2">
    <location>
        <begin position="1"/>
        <end position="45"/>
    </location>
</feature>
<evidence type="ECO:0000313" key="4">
    <source>
        <dbReference type="Proteomes" id="UP001642540"/>
    </source>
</evidence>
<feature type="compositionally biased region" description="Pro residues" evidence="2">
    <location>
        <begin position="211"/>
        <end position="223"/>
    </location>
</feature>
<comment type="caution">
    <text evidence="3">The sequence shown here is derived from an EMBL/GenBank/DDBJ whole genome shotgun (WGS) entry which is preliminary data.</text>
</comment>
<reference evidence="3 4" key="1">
    <citation type="submission" date="2024-08" db="EMBL/GenBank/DDBJ databases">
        <authorList>
            <person name="Cucini C."/>
            <person name="Frati F."/>
        </authorList>
    </citation>
    <scope>NUCLEOTIDE SEQUENCE [LARGE SCALE GENOMIC DNA]</scope>
</reference>
<proteinExistence type="predicted"/>
<evidence type="ECO:0000256" key="1">
    <source>
        <dbReference type="SAM" id="Coils"/>
    </source>
</evidence>
<sequence length="344" mass="37756">MEGNSHIHADAIKGGDIRGGDTYRDGSGDVAVTGSLPRRSSRVNFGIPPTRFGEWSTPPPHPRSQVAMPPSLLPSTIMAADGRQLTRTSCAASGEDDAASLSSHTSQASIRFAARSSRLEENQKEIQRLQNESQQLETSMKQRMIRMQNQMLLLNQENRILEQQQQLEDENHAALPFGADSANPVNMDVQMRTYLSAIIPDKRVHRFLPTPRRPTVPPPPQPTPASSAKRVGEMNGWQHGQREFAASTTSTNPPVAVKGEQRHPVPKREEKESYKPRFHGSTSRLGTPQLLGHGVKEASPQPVPTPRTEVVPAVSSEEALANALLKVLSAQSKTTEKFVARRSL</sequence>
<dbReference type="Proteomes" id="UP001642540">
    <property type="component" value="Unassembled WGS sequence"/>
</dbReference>
<protein>
    <submittedName>
        <fullName evidence="3">Uncharacterized protein</fullName>
    </submittedName>
</protein>
<evidence type="ECO:0000313" key="3">
    <source>
        <dbReference type="EMBL" id="CAL8119312.1"/>
    </source>
</evidence>
<feature type="region of interest" description="Disordered" evidence="2">
    <location>
        <begin position="245"/>
        <end position="308"/>
    </location>
</feature>
<keyword evidence="1" id="KW-0175">Coiled coil</keyword>
<keyword evidence="4" id="KW-1185">Reference proteome</keyword>
<gene>
    <name evidence="3" type="ORF">ODALV1_LOCUS18493</name>
</gene>
<accession>A0ABP1R4P5</accession>
<name>A0ABP1R4P5_9HEXA</name>
<feature type="region of interest" description="Disordered" evidence="2">
    <location>
        <begin position="208"/>
        <end position="230"/>
    </location>
</feature>
<organism evidence="3 4">
    <name type="scientific">Orchesella dallaii</name>
    <dbReference type="NCBI Taxonomy" id="48710"/>
    <lineage>
        <taxon>Eukaryota</taxon>
        <taxon>Metazoa</taxon>
        <taxon>Ecdysozoa</taxon>
        <taxon>Arthropoda</taxon>
        <taxon>Hexapoda</taxon>
        <taxon>Collembola</taxon>
        <taxon>Entomobryomorpha</taxon>
        <taxon>Entomobryoidea</taxon>
        <taxon>Orchesellidae</taxon>
        <taxon>Orchesellinae</taxon>
        <taxon>Orchesella</taxon>
    </lineage>
</organism>
<feature type="compositionally biased region" description="Basic and acidic residues" evidence="2">
    <location>
        <begin position="259"/>
        <end position="275"/>
    </location>
</feature>
<evidence type="ECO:0000256" key="2">
    <source>
        <dbReference type="SAM" id="MobiDB-lite"/>
    </source>
</evidence>